<dbReference type="InterPro" id="IPR017853">
    <property type="entry name" value="GH"/>
</dbReference>
<name>A0A5J4RPH2_9ZZZZ</name>
<gene>
    <name evidence="1" type="ORF">EZS27_015976</name>
</gene>
<reference evidence="1" key="1">
    <citation type="submission" date="2019-03" db="EMBL/GenBank/DDBJ databases">
        <title>Single cell metagenomics reveals metabolic interactions within the superorganism composed of flagellate Streblomastix strix and complex community of Bacteroidetes bacteria on its surface.</title>
        <authorList>
            <person name="Treitli S.C."/>
            <person name="Kolisko M."/>
            <person name="Husnik F."/>
            <person name="Keeling P."/>
            <person name="Hampl V."/>
        </authorList>
    </citation>
    <scope>NUCLEOTIDE SEQUENCE</scope>
    <source>
        <strain evidence="1">STM</strain>
    </source>
</reference>
<dbReference type="Gene3D" id="3.20.20.80">
    <property type="entry name" value="Glycosidases"/>
    <property type="match status" value="1"/>
</dbReference>
<dbReference type="EMBL" id="SNRY01000854">
    <property type="protein sequence ID" value="KAA6335826.1"/>
    <property type="molecule type" value="Genomic_DNA"/>
</dbReference>
<proteinExistence type="predicted"/>
<dbReference type="AlphaFoldDB" id="A0A5J4RPH2"/>
<organism evidence="1">
    <name type="scientific">termite gut metagenome</name>
    <dbReference type="NCBI Taxonomy" id="433724"/>
    <lineage>
        <taxon>unclassified sequences</taxon>
        <taxon>metagenomes</taxon>
        <taxon>organismal metagenomes</taxon>
    </lineage>
</organism>
<evidence type="ECO:0000313" key="1">
    <source>
        <dbReference type="EMBL" id="KAA6335826.1"/>
    </source>
</evidence>
<protein>
    <recommendedName>
        <fullName evidence="2">Glycoside hydrolase family 2 catalytic domain-containing protein</fullName>
    </recommendedName>
</protein>
<evidence type="ECO:0008006" key="2">
    <source>
        <dbReference type="Google" id="ProtNLM"/>
    </source>
</evidence>
<sequence length="432" mass="49007">MKKCILFGLCLILSLSSYVSAQKKIEIKDNNGKRELFIDGKNTFIKGVGGTNRLDMAAQNNANAFRTWGGTVESIQKDLEQARRYNMYIMQGISLTKNSASYLDETYKAKLRAEVRTLAETFKDDPNILSWGIGNEIDLGKEEMTDAWRFVEELALLIKSIDQRHLVSTVIAHSAKALDAVSNYVPHLDYIGINSYGAIGQVEKMVENSTYKGAYMITEWGPTGFWETTSTKWKAPIEQTSEEKRIVYEERYNQYIRSADRCVGSFVFLWGQKEERTPTWFSMFVERDVKGLPLKGEKTPMVEAMQRVWTGQEPAQTAPVIQSFTINNKKAVESVYVEPDTPFKGEVKANDREEKNLTYMWEILKEASVLGFGGSFEPRPDRVGEVLVTQTNNCTLSVSEPGNYRLYVYVLDNTGFVSTANVPFKVNTKEVF</sequence>
<comment type="caution">
    <text evidence="1">The sequence shown here is derived from an EMBL/GenBank/DDBJ whole genome shotgun (WGS) entry which is preliminary data.</text>
</comment>
<dbReference type="SUPFAM" id="SSF51445">
    <property type="entry name" value="(Trans)glycosidases"/>
    <property type="match status" value="1"/>
</dbReference>
<accession>A0A5J4RPH2</accession>